<feature type="transmembrane region" description="Helical" evidence="5">
    <location>
        <begin position="62"/>
        <end position="89"/>
    </location>
</feature>
<dbReference type="Proteomes" id="UP001596528">
    <property type="component" value="Unassembled WGS sequence"/>
</dbReference>
<comment type="subcellular location">
    <subcellularLocation>
        <location evidence="5">Cell membrane</location>
        <topology evidence="5">Multi-pass membrane protein</topology>
    </subcellularLocation>
    <subcellularLocation>
        <location evidence="1">Membrane</location>
        <topology evidence="1">Multi-pass membrane protein</topology>
    </subcellularLocation>
</comment>
<organism evidence="6 7">
    <name type="scientific">Paenibacillus thermoaerophilus</name>
    <dbReference type="NCBI Taxonomy" id="1215385"/>
    <lineage>
        <taxon>Bacteria</taxon>
        <taxon>Bacillati</taxon>
        <taxon>Bacillota</taxon>
        <taxon>Bacilli</taxon>
        <taxon>Bacillales</taxon>
        <taxon>Paenibacillaceae</taxon>
        <taxon>Paenibacillus</taxon>
    </lineage>
</organism>
<evidence type="ECO:0000256" key="3">
    <source>
        <dbReference type="ARBA" id="ARBA00022989"/>
    </source>
</evidence>
<comment type="subunit">
    <text evidence="5">Forms a complex with TatA.</text>
</comment>
<feature type="transmembrane region" description="Helical" evidence="5">
    <location>
        <begin position="211"/>
        <end position="229"/>
    </location>
</feature>
<dbReference type="NCBIfam" id="TIGR00945">
    <property type="entry name" value="tatC"/>
    <property type="match status" value="1"/>
</dbReference>
<evidence type="ECO:0000256" key="5">
    <source>
        <dbReference type="HAMAP-Rule" id="MF_00902"/>
    </source>
</evidence>
<keyword evidence="7" id="KW-1185">Reference proteome</keyword>
<feature type="transmembrane region" description="Helical" evidence="5">
    <location>
        <begin position="190"/>
        <end position="205"/>
    </location>
</feature>
<dbReference type="RefSeq" id="WP_138789610.1">
    <property type="nucleotide sequence ID" value="NZ_JBHTGQ010000011.1"/>
</dbReference>
<keyword evidence="5" id="KW-0811">Translocation</keyword>
<feature type="transmembrane region" description="Helical" evidence="5">
    <location>
        <begin position="150"/>
        <end position="178"/>
    </location>
</feature>
<dbReference type="PANTHER" id="PTHR30371">
    <property type="entry name" value="SEC-INDEPENDENT PROTEIN TRANSLOCASE PROTEIN TATC"/>
    <property type="match status" value="1"/>
</dbReference>
<reference evidence="7" key="1">
    <citation type="journal article" date="2019" name="Int. J. Syst. Evol. Microbiol.">
        <title>The Global Catalogue of Microorganisms (GCM) 10K type strain sequencing project: providing services to taxonomists for standard genome sequencing and annotation.</title>
        <authorList>
            <consortium name="The Broad Institute Genomics Platform"/>
            <consortium name="The Broad Institute Genome Sequencing Center for Infectious Disease"/>
            <person name="Wu L."/>
            <person name="Ma J."/>
        </authorList>
    </citation>
    <scope>NUCLEOTIDE SEQUENCE [LARGE SCALE GENOMIC DNA]</scope>
    <source>
        <strain evidence="7">JCM 18657</strain>
    </source>
</reference>
<keyword evidence="3 5" id="KW-1133">Transmembrane helix</keyword>
<proteinExistence type="inferred from homology"/>
<keyword evidence="5" id="KW-0653">Protein transport</keyword>
<dbReference type="InterPro" id="IPR019820">
    <property type="entry name" value="Sec-indep_translocase_CS"/>
</dbReference>
<keyword evidence="2 5" id="KW-0812">Transmembrane</keyword>
<comment type="function">
    <text evidence="5">Part of the twin-arginine translocation (Tat) system that transports large folded proteins containing a characteristic twin-arginine motif in their signal peptide across membranes.</text>
</comment>
<evidence type="ECO:0000256" key="1">
    <source>
        <dbReference type="ARBA" id="ARBA00004141"/>
    </source>
</evidence>
<dbReference type="PANTHER" id="PTHR30371:SF0">
    <property type="entry name" value="SEC-INDEPENDENT PROTEIN TRANSLOCASE PROTEIN TATC, CHLOROPLASTIC-RELATED"/>
    <property type="match status" value="1"/>
</dbReference>
<comment type="similarity">
    <text evidence="5">Belongs to the TatC family.</text>
</comment>
<dbReference type="Pfam" id="PF00902">
    <property type="entry name" value="TatC"/>
    <property type="match status" value="1"/>
</dbReference>
<evidence type="ECO:0000256" key="4">
    <source>
        <dbReference type="ARBA" id="ARBA00023136"/>
    </source>
</evidence>
<dbReference type="HAMAP" id="MF_00902">
    <property type="entry name" value="TatC"/>
    <property type="match status" value="1"/>
</dbReference>
<feature type="transmembrane region" description="Helical" evidence="5">
    <location>
        <begin position="101"/>
        <end position="130"/>
    </location>
</feature>
<sequence>MGQEEWLKHLEEARKRLATVAVCFVLSLCAGLYAAPGLLRYLKSRPANAEIEWNVFSFTDGLMVYMKCAMLVAALFTLPVLLHQMWLFVRPGLTDREARSALPYIPAAFGLFIGGASFSYLVVFPMMLGFLQKLNQSIGASETYGIDRYFSLMFSIVFPMAIAFELPVILLFLTRIGLLTPERLRQTRKYAYVGLTIVGACISPPDMLSHLSVTIPLLLLFEISALAAGRQWRLMRRRPSGPDG</sequence>
<dbReference type="PROSITE" id="PS01218">
    <property type="entry name" value="TATC"/>
    <property type="match status" value="1"/>
</dbReference>
<name>A0ABW2V4V9_9BACL</name>
<accession>A0ABW2V4V9</accession>
<dbReference type="InterPro" id="IPR002033">
    <property type="entry name" value="TatC"/>
</dbReference>
<feature type="transmembrane region" description="Helical" evidence="5">
    <location>
        <begin position="17"/>
        <end position="42"/>
    </location>
</feature>
<comment type="caution">
    <text evidence="6">The sequence shown here is derived from an EMBL/GenBank/DDBJ whole genome shotgun (WGS) entry which is preliminary data.</text>
</comment>
<keyword evidence="4 5" id="KW-0472">Membrane</keyword>
<keyword evidence="5" id="KW-0813">Transport</keyword>
<evidence type="ECO:0000256" key="2">
    <source>
        <dbReference type="ARBA" id="ARBA00022692"/>
    </source>
</evidence>
<dbReference type="EMBL" id="JBHTGQ010000011">
    <property type="protein sequence ID" value="MFC7749308.1"/>
    <property type="molecule type" value="Genomic_DNA"/>
</dbReference>
<dbReference type="PRINTS" id="PR01840">
    <property type="entry name" value="TATCFAMILY"/>
</dbReference>
<gene>
    <name evidence="5 6" type="primary">tatC</name>
    <name evidence="6" type="ORF">ACFQWB_05040</name>
</gene>
<evidence type="ECO:0000313" key="6">
    <source>
        <dbReference type="EMBL" id="MFC7749308.1"/>
    </source>
</evidence>
<evidence type="ECO:0000313" key="7">
    <source>
        <dbReference type="Proteomes" id="UP001596528"/>
    </source>
</evidence>
<keyword evidence="5" id="KW-1003">Cell membrane</keyword>
<protein>
    <recommendedName>
        <fullName evidence="5">Sec-independent protein translocase protein TatC</fullName>
    </recommendedName>
</protein>